<name>A0ABS3AST8_9BACT</name>
<dbReference type="EMBL" id="JAFITO010000006">
    <property type="protein sequence ID" value="MBN4068180.1"/>
    <property type="molecule type" value="Genomic_DNA"/>
</dbReference>
<comment type="subcellular location">
    <subcellularLocation>
        <location evidence="6">Cell membrane</location>
        <topology evidence="6">Multi-pass membrane protein</topology>
    </subcellularLocation>
    <subcellularLocation>
        <location evidence="1">Membrane</location>
        <topology evidence="1">Multi-pass membrane protein</topology>
    </subcellularLocation>
</comment>
<keyword evidence="6" id="KW-0813">Transport</keyword>
<dbReference type="Gene3D" id="1.10.3470.10">
    <property type="entry name" value="ABC transporter involved in vitamin B12 uptake, BtuC"/>
    <property type="match status" value="1"/>
</dbReference>
<gene>
    <name evidence="8" type="ORF">JYU06_01455</name>
</gene>
<dbReference type="SUPFAM" id="SSF81345">
    <property type="entry name" value="ABC transporter involved in vitamin B12 uptake, BtuC"/>
    <property type="match status" value="1"/>
</dbReference>
<feature type="transmembrane region" description="Helical" evidence="7">
    <location>
        <begin position="104"/>
        <end position="124"/>
    </location>
</feature>
<protein>
    <submittedName>
        <fullName evidence="8">Metal ABC transporter permease</fullName>
    </submittedName>
</protein>
<evidence type="ECO:0000313" key="9">
    <source>
        <dbReference type="Proteomes" id="UP000717534"/>
    </source>
</evidence>
<keyword evidence="5 7" id="KW-0472">Membrane</keyword>
<dbReference type="PANTHER" id="PTHR30477">
    <property type="entry name" value="ABC-TRANSPORTER METAL-BINDING PROTEIN"/>
    <property type="match status" value="1"/>
</dbReference>
<organism evidence="8 9">
    <name type="scientific">Desulfotalea psychrophila</name>
    <dbReference type="NCBI Taxonomy" id="84980"/>
    <lineage>
        <taxon>Bacteria</taxon>
        <taxon>Pseudomonadati</taxon>
        <taxon>Thermodesulfobacteriota</taxon>
        <taxon>Desulfobulbia</taxon>
        <taxon>Desulfobulbales</taxon>
        <taxon>Desulfocapsaceae</taxon>
        <taxon>Desulfotalea</taxon>
    </lineage>
</organism>
<feature type="transmembrane region" description="Helical" evidence="7">
    <location>
        <begin position="15"/>
        <end position="37"/>
    </location>
</feature>
<sequence>MTEILAALTDPELSFFRYALLTGIFASIPFGVIGTFVVVRRISYIAGAIAHCVLGGIGLGLYCEKALGITWFGPMQGAVVVALLAAVILALVSHYASQREDSVIGALWAVGMATGLLFIARTPGYVDPMSYLFGNILLVSKGDFLFVLGLDALVLILVWIFYNSFLAVCFDEEFARLRGVKTGWIYLLLLCLAALTIVLLVRVVGIVMVIALLTLPSSIAGNFSKSILQMMVYSVLLCAAFVVAGLGLSYELDLPSGPVIIVIAAIMYLLVVLGGWFKQKTNLFIRSGQ</sequence>
<evidence type="ECO:0000256" key="7">
    <source>
        <dbReference type="SAM" id="Phobius"/>
    </source>
</evidence>
<feature type="transmembrane region" description="Helical" evidence="7">
    <location>
        <begin position="68"/>
        <end position="92"/>
    </location>
</feature>
<feature type="transmembrane region" description="Helical" evidence="7">
    <location>
        <begin position="256"/>
        <end position="277"/>
    </location>
</feature>
<feature type="transmembrane region" description="Helical" evidence="7">
    <location>
        <begin position="183"/>
        <end position="200"/>
    </location>
</feature>
<reference evidence="8 9" key="1">
    <citation type="submission" date="2021-02" db="EMBL/GenBank/DDBJ databases">
        <title>Activity-based single-cell genomes from oceanic crustal fluid captures similar information to metagenomic and metatranscriptomic surveys with orders of magnitude less sampling.</title>
        <authorList>
            <person name="D'Angelo T.S."/>
            <person name="Orcutt B.N."/>
        </authorList>
    </citation>
    <scope>NUCLEOTIDE SEQUENCE [LARGE SCALE GENOMIC DNA]</scope>
    <source>
        <strain evidence="8">AH-315-G02</strain>
    </source>
</reference>
<evidence type="ECO:0000256" key="2">
    <source>
        <dbReference type="ARBA" id="ARBA00008034"/>
    </source>
</evidence>
<dbReference type="CDD" id="cd06550">
    <property type="entry name" value="TM_ABC_iron-siderophores_like"/>
    <property type="match status" value="1"/>
</dbReference>
<dbReference type="InterPro" id="IPR037294">
    <property type="entry name" value="ABC_BtuC-like"/>
</dbReference>
<evidence type="ECO:0000256" key="1">
    <source>
        <dbReference type="ARBA" id="ARBA00004141"/>
    </source>
</evidence>
<accession>A0ABS3AST8</accession>
<dbReference type="Proteomes" id="UP000717534">
    <property type="component" value="Unassembled WGS sequence"/>
</dbReference>
<keyword evidence="4 7" id="KW-1133">Transmembrane helix</keyword>
<comment type="caution">
    <text evidence="8">The sequence shown here is derived from an EMBL/GenBank/DDBJ whole genome shotgun (WGS) entry which is preliminary data.</text>
</comment>
<dbReference type="Pfam" id="PF00950">
    <property type="entry name" value="ABC-3"/>
    <property type="match status" value="1"/>
</dbReference>
<evidence type="ECO:0000256" key="6">
    <source>
        <dbReference type="RuleBase" id="RU003943"/>
    </source>
</evidence>
<dbReference type="PANTHER" id="PTHR30477:SF18">
    <property type="entry name" value="METAL TRANSPORT SYSTEM MEMBRANE PROTEIN CT_417-RELATED"/>
    <property type="match status" value="1"/>
</dbReference>
<dbReference type="InterPro" id="IPR001626">
    <property type="entry name" value="ABC_TroCD"/>
</dbReference>
<feature type="transmembrane region" description="Helical" evidence="7">
    <location>
        <begin position="230"/>
        <end position="250"/>
    </location>
</feature>
<feature type="transmembrane region" description="Helical" evidence="7">
    <location>
        <begin position="144"/>
        <end position="162"/>
    </location>
</feature>
<keyword evidence="9" id="KW-1185">Reference proteome</keyword>
<feature type="transmembrane region" description="Helical" evidence="7">
    <location>
        <begin position="44"/>
        <end position="62"/>
    </location>
</feature>
<evidence type="ECO:0000256" key="3">
    <source>
        <dbReference type="ARBA" id="ARBA00022692"/>
    </source>
</evidence>
<evidence type="ECO:0000256" key="4">
    <source>
        <dbReference type="ARBA" id="ARBA00022989"/>
    </source>
</evidence>
<feature type="transmembrane region" description="Helical" evidence="7">
    <location>
        <begin position="206"/>
        <end position="223"/>
    </location>
</feature>
<evidence type="ECO:0000313" key="8">
    <source>
        <dbReference type="EMBL" id="MBN4068180.1"/>
    </source>
</evidence>
<comment type="similarity">
    <text evidence="2 6">Belongs to the ABC-3 integral membrane protein family.</text>
</comment>
<keyword evidence="3 6" id="KW-0812">Transmembrane</keyword>
<evidence type="ECO:0000256" key="5">
    <source>
        <dbReference type="ARBA" id="ARBA00023136"/>
    </source>
</evidence>
<proteinExistence type="inferred from homology"/>